<gene>
    <name evidence="2" type="ORF">NIES23_04010</name>
</gene>
<sequence length="235" mass="25688">MDDSTSSSSDAVPRPPRHNCTHPIKVFYSVTYALPGQVAFCIPRISEDPNYLQHLQSLLAKETEITTEEVHLTTGSLVIAYQSGLMSDIEMREHLADLIQAADMTDDTDLTPESPVIEPVTSSPPPQSVTHSQPTEPPIKVAHSVVHAIPGRVRFHVPQVATDPAYVQRLEALLQSDPVVISERINREAASVVITYKPGKVQRPKQQLQSIFAVAVSHFSSLIQSAATAKISSRV</sequence>
<accession>A0A1Z4KFH7</accession>
<reference evidence="2 3" key="1">
    <citation type="submission" date="2017-06" db="EMBL/GenBank/DDBJ databases">
        <title>Genome sequencing of cyanobaciteial culture collection at National Institute for Environmental Studies (NIES).</title>
        <authorList>
            <person name="Hirose Y."/>
            <person name="Shimura Y."/>
            <person name="Fujisawa T."/>
            <person name="Nakamura Y."/>
            <person name="Kawachi M."/>
        </authorList>
    </citation>
    <scope>NUCLEOTIDE SEQUENCE [LARGE SCALE GENOMIC DNA]</scope>
    <source>
        <strain evidence="2 3">NIES-23</strain>
    </source>
</reference>
<proteinExistence type="predicted"/>
<name>A0A1Z4KFH7_ANAVA</name>
<organism evidence="2 3">
    <name type="scientific">Trichormus variabilis NIES-23</name>
    <dbReference type="NCBI Taxonomy" id="1973479"/>
    <lineage>
        <taxon>Bacteria</taxon>
        <taxon>Bacillati</taxon>
        <taxon>Cyanobacteriota</taxon>
        <taxon>Cyanophyceae</taxon>
        <taxon>Nostocales</taxon>
        <taxon>Nostocaceae</taxon>
        <taxon>Trichormus</taxon>
    </lineage>
</organism>
<dbReference type="AlphaFoldDB" id="A0A1Z4KFH7"/>
<evidence type="ECO:0000256" key="1">
    <source>
        <dbReference type="SAM" id="MobiDB-lite"/>
    </source>
</evidence>
<protein>
    <submittedName>
        <fullName evidence="2">Uncharacterized protein</fullName>
    </submittedName>
</protein>
<evidence type="ECO:0000313" key="3">
    <source>
        <dbReference type="Proteomes" id="UP000217507"/>
    </source>
</evidence>
<dbReference type="Proteomes" id="UP000217507">
    <property type="component" value="Chromosome"/>
</dbReference>
<dbReference type="EMBL" id="AP018216">
    <property type="protein sequence ID" value="BAY67623.1"/>
    <property type="molecule type" value="Genomic_DNA"/>
</dbReference>
<feature type="region of interest" description="Disordered" evidence="1">
    <location>
        <begin position="106"/>
        <end position="136"/>
    </location>
</feature>
<evidence type="ECO:0000313" key="2">
    <source>
        <dbReference type="EMBL" id="BAY67623.1"/>
    </source>
</evidence>